<dbReference type="AlphaFoldDB" id="A0A016VZY0"/>
<protein>
    <submittedName>
        <fullName evidence="2">Uncharacterized protein</fullName>
    </submittedName>
</protein>
<accession>A0A016VZY0</accession>
<organism evidence="2 3">
    <name type="scientific">Ancylostoma ceylanicum</name>
    <dbReference type="NCBI Taxonomy" id="53326"/>
    <lineage>
        <taxon>Eukaryota</taxon>
        <taxon>Metazoa</taxon>
        <taxon>Ecdysozoa</taxon>
        <taxon>Nematoda</taxon>
        <taxon>Chromadorea</taxon>
        <taxon>Rhabditida</taxon>
        <taxon>Rhabditina</taxon>
        <taxon>Rhabditomorpha</taxon>
        <taxon>Strongyloidea</taxon>
        <taxon>Ancylostomatidae</taxon>
        <taxon>Ancylostomatinae</taxon>
        <taxon>Ancylostoma</taxon>
    </lineage>
</organism>
<feature type="transmembrane region" description="Helical" evidence="1">
    <location>
        <begin position="42"/>
        <end position="60"/>
    </location>
</feature>
<reference evidence="3" key="1">
    <citation type="journal article" date="2015" name="Nat. Genet.">
        <title>The genome and transcriptome of the zoonotic hookworm Ancylostoma ceylanicum identify infection-specific gene families.</title>
        <authorList>
            <person name="Schwarz E.M."/>
            <person name="Hu Y."/>
            <person name="Antoshechkin I."/>
            <person name="Miller M.M."/>
            <person name="Sternberg P.W."/>
            <person name="Aroian R.V."/>
        </authorList>
    </citation>
    <scope>NUCLEOTIDE SEQUENCE</scope>
    <source>
        <strain evidence="3">HY135</strain>
    </source>
</reference>
<keyword evidence="1" id="KW-1133">Transmembrane helix</keyword>
<sequence length="92" mass="10591">MCSPVSEQKQRKTNKIDIIGKLIYNSHCKVAYNLRRTMHHFIGMKAIIVILAYFCIVTASNCPITSRLPTLNEYASRWSDRCGELPQKIAQY</sequence>
<comment type="caution">
    <text evidence="2">The sequence shown here is derived from an EMBL/GenBank/DDBJ whole genome shotgun (WGS) entry which is preliminary data.</text>
</comment>
<proteinExistence type="predicted"/>
<keyword evidence="1" id="KW-0472">Membrane</keyword>
<dbReference type="Proteomes" id="UP000024635">
    <property type="component" value="Unassembled WGS sequence"/>
</dbReference>
<keyword evidence="3" id="KW-1185">Reference proteome</keyword>
<gene>
    <name evidence="2" type="primary">Acey_s0002.g498</name>
    <name evidence="2" type="ORF">Y032_0002g498</name>
</gene>
<name>A0A016VZY0_9BILA</name>
<keyword evidence="1" id="KW-0812">Transmembrane</keyword>
<evidence type="ECO:0000256" key="1">
    <source>
        <dbReference type="SAM" id="Phobius"/>
    </source>
</evidence>
<dbReference type="EMBL" id="JARK01001338">
    <property type="protein sequence ID" value="EYC32901.1"/>
    <property type="molecule type" value="Genomic_DNA"/>
</dbReference>
<evidence type="ECO:0000313" key="3">
    <source>
        <dbReference type="Proteomes" id="UP000024635"/>
    </source>
</evidence>
<evidence type="ECO:0000313" key="2">
    <source>
        <dbReference type="EMBL" id="EYC32901.1"/>
    </source>
</evidence>